<comment type="subunit">
    <text evidence="15">Component of the cytochrome c oxidase (complex IV, CIV), a multisubunit enzyme composed of a catalytic core of 3 subunits and several supernumerary subunits. The complex exists as a monomer or a dimer and forms supercomplexes (SCs) in the inner mitochondrial membrane with ubiquinol-cytochrome c oxidoreductase (cytochrome b-c1 complex, complex III, CIII).</text>
</comment>
<keyword evidence="12 15" id="KW-0496">Mitochondrion</keyword>
<evidence type="ECO:0000256" key="8">
    <source>
        <dbReference type="ARBA" id="ARBA00022792"/>
    </source>
</evidence>
<sequence>MFRNIGKFAIQKFRSNILYNHVRYNPATVQALRYSSKKEETDEEFDARYEAYFNRPDIDEWEIRKAMNDLQGMDLVPEPKIIIAALKACRRLNDYALAVRFLEGVKDKCGSRVKEIYPYLLQEIRPTLDDLGILTPEEMGYDKPELYCPDVFEKPLFRKKE</sequence>
<evidence type="ECO:0000313" key="17">
    <source>
        <dbReference type="Proteomes" id="UP000054359"/>
    </source>
</evidence>
<dbReference type="EMBL" id="KK116364">
    <property type="protein sequence ID" value="KFM67562.1"/>
    <property type="molecule type" value="Genomic_DNA"/>
</dbReference>
<dbReference type="FunFam" id="1.25.40.40:FF:000002">
    <property type="entry name" value="cytochrome c oxidase subunit 5A, mitochondrial"/>
    <property type="match status" value="1"/>
</dbReference>
<dbReference type="GO" id="GO:0046872">
    <property type="term" value="F:metal ion binding"/>
    <property type="evidence" value="ECO:0007669"/>
    <property type="project" value="UniProtKB-UniRule"/>
</dbReference>
<proteinExistence type="inferred from homology"/>
<keyword evidence="5" id="KW-0597">Phosphoprotein</keyword>
<name>A0A087TR23_STEMI</name>
<evidence type="ECO:0000256" key="10">
    <source>
        <dbReference type="ARBA" id="ARBA00022946"/>
    </source>
</evidence>
<evidence type="ECO:0000256" key="3">
    <source>
        <dbReference type="ARBA" id="ARBA00007972"/>
    </source>
</evidence>
<dbReference type="Pfam" id="PF02284">
    <property type="entry name" value="COX5A"/>
    <property type="match status" value="1"/>
</dbReference>
<evidence type="ECO:0000256" key="11">
    <source>
        <dbReference type="ARBA" id="ARBA00023004"/>
    </source>
</evidence>
<dbReference type="UniPathway" id="UPA00705"/>
<keyword evidence="17" id="KW-1185">Reference proteome</keyword>
<gene>
    <name evidence="16" type="ORF">X975_18512</name>
</gene>
<dbReference type="PANTHER" id="PTHR14200">
    <property type="entry name" value="CYTOCHROME C OXIDASE POLYPEPTIDE"/>
    <property type="match status" value="1"/>
</dbReference>
<comment type="subcellular location">
    <subcellularLocation>
        <location evidence="1 15">Mitochondrion inner membrane</location>
        <topology evidence="1 15">Peripheral membrane protein</topology>
        <orientation evidence="1 15">Matrix side</orientation>
    </subcellularLocation>
</comment>
<keyword evidence="8 15" id="KW-0999">Mitochondrion inner membrane</keyword>
<dbReference type="GO" id="GO:0045277">
    <property type="term" value="C:respiratory chain complex IV"/>
    <property type="evidence" value="ECO:0007669"/>
    <property type="project" value="UniProtKB-UniRule"/>
</dbReference>
<evidence type="ECO:0000256" key="7">
    <source>
        <dbReference type="ARBA" id="ARBA00022723"/>
    </source>
</evidence>
<keyword evidence="7 15" id="KW-0479">Metal-binding</keyword>
<keyword evidence="13 15" id="KW-0472">Membrane</keyword>
<dbReference type="GO" id="GO:0006123">
    <property type="term" value="P:mitochondrial electron transport, cytochrome c to oxygen"/>
    <property type="evidence" value="ECO:0007669"/>
    <property type="project" value="UniProtKB-UniRule"/>
</dbReference>
<dbReference type="CDD" id="cd00923">
    <property type="entry name" value="Cyt_c_Oxidase_Va"/>
    <property type="match status" value="1"/>
</dbReference>
<dbReference type="AlphaFoldDB" id="A0A087TR23"/>
<accession>A0A087TR23</accession>
<dbReference type="Gene3D" id="1.25.40.40">
    <property type="entry name" value="Cytochrome c oxidase, subunit Va/VI"/>
    <property type="match status" value="1"/>
</dbReference>
<keyword evidence="9" id="KW-0832">Ubl conjugation</keyword>
<comment type="function">
    <text evidence="15">Component of the cytochrome c oxidase, the last enzyme in the mitochondrial electron transport chain which drives oxidative phosphorylation. The respiratory chain contains 3 multisubunit complexes succinate dehydrogenase (complex II, CII), ubiquinol-cytochrome c oxidoreductase (cytochrome b-c1 complex, complex III, CIII) and cytochrome c oxidase (complex IV, CIV), that cooperate to transfer electrons derived from NADH and succinate to molecular oxygen, creating an electrochemical gradient over the inner membrane that drives transmembrane transport and the ATP synthase. Cytochrome c oxidase is the component of the respiratory chain that catalyzes the reduction of oxygen to water. Electrons originating from reduced cytochrome c in the intermembrane space (IMS) are transferred via the dinuclear copper A center (CU(A)) of subunit 2 and heme A of subunit 1 to the active site in subunit 1, a binuclear center (BNC) formed by heme A3 and copper B (CU(B)). The BNC reduces molecular oxygen to 2 water molecules using 4 electrons from cytochrome c in the IMS and 4 protons from the mitochondrial matrix.</text>
</comment>
<evidence type="ECO:0000256" key="15">
    <source>
        <dbReference type="RuleBase" id="RU368103"/>
    </source>
</evidence>
<protein>
    <recommendedName>
        <fullName evidence="4 15">Cytochrome c oxidase subunit 5A, mitochondrial</fullName>
    </recommendedName>
    <alternativeName>
        <fullName evidence="14 15">Cytochrome c oxidase polypeptide Va</fullName>
    </alternativeName>
</protein>
<dbReference type="PANTHER" id="PTHR14200:SF11">
    <property type="entry name" value="CYTOCHROME C OXIDASE SUBUNIT 5A, MITOCHONDRIAL"/>
    <property type="match status" value="1"/>
</dbReference>
<dbReference type="OrthoDB" id="5778907at2759"/>
<evidence type="ECO:0000256" key="2">
    <source>
        <dbReference type="ARBA" id="ARBA00004673"/>
    </source>
</evidence>
<keyword evidence="11 15" id="KW-0408">Iron</keyword>
<evidence type="ECO:0000256" key="5">
    <source>
        <dbReference type="ARBA" id="ARBA00022553"/>
    </source>
</evidence>
<dbReference type="Proteomes" id="UP000054359">
    <property type="component" value="Unassembled WGS sequence"/>
</dbReference>
<keyword evidence="10 15" id="KW-0809">Transit peptide</keyword>
<dbReference type="SUPFAM" id="SSF48479">
    <property type="entry name" value="Cytochrome c oxidase subunit E"/>
    <property type="match status" value="1"/>
</dbReference>
<feature type="non-terminal residue" evidence="16">
    <location>
        <position position="161"/>
    </location>
</feature>
<organism evidence="16 17">
    <name type="scientific">Stegodyphus mimosarum</name>
    <name type="common">African social velvet spider</name>
    <dbReference type="NCBI Taxonomy" id="407821"/>
    <lineage>
        <taxon>Eukaryota</taxon>
        <taxon>Metazoa</taxon>
        <taxon>Ecdysozoa</taxon>
        <taxon>Arthropoda</taxon>
        <taxon>Chelicerata</taxon>
        <taxon>Arachnida</taxon>
        <taxon>Araneae</taxon>
        <taxon>Araneomorphae</taxon>
        <taxon>Entelegynae</taxon>
        <taxon>Eresoidea</taxon>
        <taxon>Eresidae</taxon>
        <taxon>Stegodyphus</taxon>
    </lineage>
</organism>
<evidence type="ECO:0000313" key="16">
    <source>
        <dbReference type="EMBL" id="KFM67562.1"/>
    </source>
</evidence>
<evidence type="ECO:0000256" key="1">
    <source>
        <dbReference type="ARBA" id="ARBA00004443"/>
    </source>
</evidence>
<evidence type="ECO:0000256" key="9">
    <source>
        <dbReference type="ARBA" id="ARBA00022843"/>
    </source>
</evidence>
<evidence type="ECO:0000256" key="6">
    <source>
        <dbReference type="ARBA" id="ARBA00022617"/>
    </source>
</evidence>
<evidence type="ECO:0000256" key="13">
    <source>
        <dbReference type="ARBA" id="ARBA00023136"/>
    </source>
</evidence>
<dbReference type="InterPro" id="IPR003204">
    <property type="entry name" value="Cyt_c_oxidase_su5A/6"/>
</dbReference>
<keyword evidence="6 15" id="KW-0349">Heme</keyword>
<reference evidence="16 17" key="1">
    <citation type="submission" date="2013-11" db="EMBL/GenBank/DDBJ databases">
        <title>Genome sequencing of Stegodyphus mimosarum.</title>
        <authorList>
            <person name="Bechsgaard J."/>
        </authorList>
    </citation>
    <scope>NUCLEOTIDE SEQUENCE [LARGE SCALE GENOMIC DNA]</scope>
</reference>
<dbReference type="STRING" id="407821.A0A087TR23"/>
<dbReference type="OMA" id="MEKWPAD"/>
<evidence type="ECO:0000256" key="12">
    <source>
        <dbReference type="ARBA" id="ARBA00023128"/>
    </source>
</evidence>
<dbReference type="InterPro" id="IPR036545">
    <property type="entry name" value="Cyt_c_oxidase_su5A/6_sf"/>
</dbReference>
<dbReference type="GO" id="GO:0005743">
    <property type="term" value="C:mitochondrial inner membrane"/>
    <property type="evidence" value="ECO:0007669"/>
    <property type="project" value="UniProtKB-SubCell"/>
</dbReference>
<evidence type="ECO:0000256" key="4">
    <source>
        <dbReference type="ARBA" id="ARBA00021968"/>
    </source>
</evidence>
<comment type="similarity">
    <text evidence="3 15">Belongs to the cytochrome c oxidase subunit 5A family.</text>
</comment>
<evidence type="ECO:0000256" key="14">
    <source>
        <dbReference type="ARBA" id="ARBA00031049"/>
    </source>
</evidence>
<comment type="pathway">
    <text evidence="2 15">Energy metabolism; oxidative phosphorylation.</text>
</comment>